<comment type="similarity">
    <text evidence="3 4">Belongs to the TRAFAC class myosin-kinesin ATPase superfamily. Kinesin family.</text>
</comment>
<dbReference type="GO" id="GO:0003777">
    <property type="term" value="F:microtubule motor activity"/>
    <property type="evidence" value="ECO:0007669"/>
    <property type="project" value="InterPro"/>
</dbReference>
<evidence type="ECO:0000313" key="7">
    <source>
        <dbReference type="Proteomes" id="UP000095751"/>
    </source>
</evidence>
<dbReference type="GO" id="GO:0008017">
    <property type="term" value="F:microtubule binding"/>
    <property type="evidence" value="ECO:0007669"/>
    <property type="project" value="InterPro"/>
</dbReference>
<organism evidence="6 7">
    <name type="scientific">Fragilariopsis cylindrus CCMP1102</name>
    <dbReference type="NCBI Taxonomy" id="635003"/>
    <lineage>
        <taxon>Eukaryota</taxon>
        <taxon>Sar</taxon>
        <taxon>Stramenopiles</taxon>
        <taxon>Ochrophyta</taxon>
        <taxon>Bacillariophyta</taxon>
        <taxon>Bacillariophyceae</taxon>
        <taxon>Bacillariophycidae</taxon>
        <taxon>Bacillariales</taxon>
        <taxon>Bacillariaceae</taxon>
        <taxon>Fragilariopsis</taxon>
    </lineage>
</organism>
<keyword evidence="4" id="KW-0493">Microtubule</keyword>
<keyword evidence="3 4" id="KW-0505">Motor protein</keyword>
<dbReference type="InterPro" id="IPR019821">
    <property type="entry name" value="Kinesin_motor_CS"/>
</dbReference>
<gene>
    <name evidence="6" type="ORF">FRACYDRAFT_208084</name>
</gene>
<dbReference type="InParanoid" id="A0A1E7FDS9"/>
<proteinExistence type="inferred from homology"/>
<dbReference type="PANTHER" id="PTHR47972">
    <property type="entry name" value="KINESIN-LIKE PROTEIN KLP-3"/>
    <property type="match status" value="1"/>
</dbReference>
<protein>
    <recommendedName>
        <fullName evidence="4">Kinesin-like protein</fullName>
    </recommendedName>
</protein>
<dbReference type="PROSITE" id="PS00411">
    <property type="entry name" value="KINESIN_MOTOR_1"/>
    <property type="match status" value="1"/>
</dbReference>
<dbReference type="GO" id="GO:0005524">
    <property type="term" value="F:ATP binding"/>
    <property type="evidence" value="ECO:0007669"/>
    <property type="project" value="UniProtKB-UniRule"/>
</dbReference>
<dbReference type="InterPro" id="IPR001752">
    <property type="entry name" value="Kinesin_motor_dom"/>
</dbReference>
<evidence type="ECO:0000256" key="4">
    <source>
        <dbReference type="RuleBase" id="RU000394"/>
    </source>
</evidence>
<dbReference type="Proteomes" id="UP000095751">
    <property type="component" value="Unassembled WGS sequence"/>
</dbReference>
<dbReference type="InterPro" id="IPR027417">
    <property type="entry name" value="P-loop_NTPase"/>
</dbReference>
<dbReference type="OrthoDB" id="3176171at2759"/>
<evidence type="ECO:0000256" key="1">
    <source>
        <dbReference type="ARBA" id="ARBA00022741"/>
    </source>
</evidence>
<dbReference type="InterPro" id="IPR027640">
    <property type="entry name" value="Kinesin-like_fam"/>
</dbReference>
<feature type="domain" description="Kinesin motor" evidence="5">
    <location>
        <begin position="6"/>
        <end position="317"/>
    </location>
</feature>
<dbReference type="KEGG" id="fcy:FRACYDRAFT_208084"/>
<dbReference type="PANTHER" id="PTHR47972:SF28">
    <property type="entry name" value="KINESIN-LIKE PROTEIN KLP-3"/>
    <property type="match status" value="1"/>
</dbReference>
<keyword evidence="7" id="KW-1185">Reference proteome</keyword>
<evidence type="ECO:0000256" key="2">
    <source>
        <dbReference type="ARBA" id="ARBA00022840"/>
    </source>
</evidence>
<name>A0A1E7FDS9_9STRA</name>
<dbReference type="Gene3D" id="3.40.850.10">
    <property type="entry name" value="Kinesin motor domain"/>
    <property type="match status" value="1"/>
</dbReference>
<keyword evidence="2 3" id="KW-0067">ATP-binding</keyword>
<feature type="binding site" evidence="3">
    <location>
        <begin position="74"/>
        <end position="81"/>
    </location>
    <ligand>
        <name>ATP</name>
        <dbReference type="ChEBI" id="CHEBI:30616"/>
    </ligand>
</feature>
<keyword evidence="1 3" id="KW-0547">Nucleotide-binding</keyword>
<dbReference type="AlphaFoldDB" id="A0A1E7FDS9"/>
<dbReference type="GO" id="GO:0007018">
    <property type="term" value="P:microtubule-based movement"/>
    <property type="evidence" value="ECO:0007669"/>
    <property type="project" value="InterPro"/>
</dbReference>
<dbReference type="Pfam" id="PF00225">
    <property type="entry name" value="Kinesin"/>
    <property type="match status" value="1"/>
</dbReference>
<accession>A0A1E7FDS9</accession>
<evidence type="ECO:0000259" key="5">
    <source>
        <dbReference type="PROSITE" id="PS50067"/>
    </source>
</evidence>
<dbReference type="SUPFAM" id="SSF52540">
    <property type="entry name" value="P-loop containing nucleoside triphosphate hydrolases"/>
    <property type="match status" value="1"/>
</dbReference>
<dbReference type="SMART" id="SM00129">
    <property type="entry name" value="KISc"/>
    <property type="match status" value="1"/>
</dbReference>
<dbReference type="EMBL" id="KV784358">
    <property type="protein sequence ID" value="OEU16205.1"/>
    <property type="molecule type" value="Genomic_DNA"/>
</dbReference>
<evidence type="ECO:0000256" key="3">
    <source>
        <dbReference type="PROSITE-ProRule" id="PRU00283"/>
    </source>
</evidence>
<dbReference type="PRINTS" id="PR00380">
    <property type="entry name" value="KINESINHEAVY"/>
</dbReference>
<evidence type="ECO:0000313" key="6">
    <source>
        <dbReference type="EMBL" id="OEU16205.1"/>
    </source>
</evidence>
<dbReference type="InterPro" id="IPR036961">
    <property type="entry name" value="Kinesin_motor_dom_sf"/>
</dbReference>
<reference evidence="6 7" key="1">
    <citation type="submission" date="2016-09" db="EMBL/GenBank/DDBJ databases">
        <title>Extensive genetic diversity and differential bi-allelic expression allows diatom success in the polar Southern Ocean.</title>
        <authorList>
            <consortium name="DOE Joint Genome Institute"/>
            <person name="Mock T."/>
            <person name="Otillar R.P."/>
            <person name="Strauss J."/>
            <person name="Dupont C."/>
            <person name="Frickenhaus S."/>
            <person name="Maumus F."/>
            <person name="Mcmullan M."/>
            <person name="Sanges R."/>
            <person name="Schmutz J."/>
            <person name="Toseland A."/>
            <person name="Valas R."/>
            <person name="Veluchamy A."/>
            <person name="Ward B.J."/>
            <person name="Allen A."/>
            <person name="Barry K."/>
            <person name="Falciatore A."/>
            <person name="Ferrante M."/>
            <person name="Fortunato A.E."/>
            <person name="Gloeckner G."/>
            <person name="Gruber A."/>
            <person name="Hipkin R."/>
            <person name="Janech M."/>
            <person name="Kroth P."/>
            <person name="Leese F."/>
            <person name="Lindquist E."/>
            <person name="Lyon B.R."/>
            <person name="Martin J."/>
            <person name="Mayer C."/>
            <person name="Parker M."/>
            <person name="Quesneville H."/>
            <person name="Raymond J."/>
            <person name="Uhlig C."/>
            <person name="Valentin K.U."/>
            <person name="Worden A.Z."/>
            <person name="Armbrust E.V."/>
            <person name="Bowler C."/>
            <person name="Green B."/>
            <person name="Moulton V."/>
            <person name="Van Oosterhout C."/>
            <person name="Grigoriev I."/>
        </authorList>
    </citation>
    <scope>NUCLEOTIDE SEQUENCE [LARGE SCALE GENOMIC DNA]</scope>
    <source>
        <strain evidence="6 7">CCMP1102</strain>
    </source>
</reference>
<dbReference type="GO" id="GO:0005874">
    <property type="term" value="C:microtubule"/>
    <property type="evidence" value="ECO:0007669"/>
    <property type="project" value="UniProtKB-KW"/>
</dbReference>
<dbReference type="PROSITE" id="PS50067">
    <property type="entry name" value="KINESIN_MOTOR_2"/>
    <property type="match status" value="1"/>
</dbReference>
<sequence>MVLIGSIRVFVRVRPALPEELAASINEEKRRKKWSFGFDNLFDPSHSQEDVWEAAEPLVQCAIDGHNTTLFAYGQTGSGKTHTMLGDSGNEGIIYRSIRKLFGAKTQIEELSKGGKIVSLSVELLEIYNEQVRDLLSTKAGGHETSLKISGNKAVGSINQPVTNEAGVFKILQRAQKLRTVKATSSNATSSRSHFLFTIDFCVTSEDGTKQVGKLNVCDLAGSERLSKSGANVTGRGALLKETQNINLSLSNLSNVIEKLQNGDKNVPYRDSKLTMLLQNSLGGNSKTLCIVCANPLQTHFHETLCSLRFAAKINKVDLKSVQNFSA</sequence>